<evidence type="ECO:0000313" key="1">
    <source>
        <dbReference type="EMBL" id="KAI5061649.1"/>
    </source>
</evidence>
<sequence length="346" mass="38727">MMEALQAAASHDHLLSAADPNCRSLPWTLAAATITYALLVTTSWAMGGVRHGRRSDESFLDRLLWNAFTTFFTPAEAIDFMFDQAMMLLLVRGNYLSRGKPLFPHLEVAINHLILSSYLYIEVPPSQDPGPHLRRYLVKDDSISLSALHPLELTVNVNPADLFGQTNATSTPPDYGNQPRQYLLLPAPMFLSYESLQERETLFLCGFQALQQVPELSAMEKRARLSSLRVLAMVLQAGGYVLGVVERWTRGLGVSPLEAMLCMFSVPMLIQVLLEPAAARLSHERPLLLRLQPSQFTMFRDVPRLPVDHQHVHSSELVIPFVSFMCKLLSPHPLTLLHVPLLLALV</sequence>
<organism evidence="1 2">
    <name type="scientific">Adiantum capillus-veneris</name>
    <name type="common">Maidenhair fern</name>
    <dbReference type="NCBI Taxonomy" id="13818"/>
    <lineage>
        <taxon>Eukaryota</taxon>
        <taxon>Viridiplantae</taxon>
        <taxon>Streptophyta</taxon>
        <taxon>Embryophyta</taxon>
        <taxon>Tracheophyta</taxon>
        <taxon>Polypodiopsida</taxon>
        <taxon>Polypodiidae</taxon>
        <taxon>Polypodiales</taxon>
        <taxon>Pteridineae</taxon>
        <taxon>Pteridaceae</taxon>
        <taxon>Vittarioideae</taxon>
        <taxon>Adiantum</taxon>
    </lineage>
</organism>
<keyword evidence="2" id="KW-1185">Reference proteome</keyword>
<protein>
    <submittedName>
        <fullName evidence="1">Uncharacterized protein</fullName>
    </submittedName>
</protein>
<dbReference type="AlphaFoldDB" id="A0A9D4U6Z4"/>
<dbReference type="EMBL" id="JABFUD020000023">
    <property type="protein sequence ID" value="KAI5061649.1"/>
    <property type="molecule type" value="Genomic_DNA"/>
</dbReference>
<evidence type="ECO:0000313" key="2">
    <source>
        <dbReference type="Proteomes" id="UP000886520"/>
    </source>
</evidence>
<proteinExistence type="predicted"/>
<name>A0A9D4U6Z4_ADICA</name>
<dbReference type="Proteomes" id="UP000886520">
    <property type="component" value="Chromosome 23"/>
</dbReference>
<accession>A0A9D4U6Z4</accession>
<comment type="caution">
    <text evidence="1">The sequence shown here is derived from an EMBL/GenBank/DDBJ whole genome shotgun (WGS) entry which is preliminary data.</text>
</comment>
<gene>
    <name evidence="1" type="ORF">GOP47_0024154</name>
</gene>
<reference evidence="1" key="1">
    <citation type="submission" date="2021-01" db="EMBL/GenBank/DDBJ databases">
        <title>Adiantum capillus-veneris genome.</title>
        <authorList>
            <person name="Fang Y."/>
            <person name="Liao Q."/>
        </authorList>
    </citation>
    <scope>NUCLEOTIDE SEQUENCE</scope>
    <source>
        <strain evidence="1">H3</strain>
        <tissue evidence="1">Leaf</tissue>
    </source>
</reference>